<keyword evidence="2" id="KW-0963">Cytoplasm</keyword>
<keyword evidence="3" id="KW-0808">Transferase</keyword>
<comment type="similarity">
    <text evidence="1">Belongs to the acetyltransferase family. RimI subfamily.</text>
</comment>
<dbReference type="EMBL" id="SHMQ01000005">
    <property type="protein sequence ID" value="RZV39948.1"/>
    <property type="molecule type" value="Genomic_DNA"/>
</dbReference>
<accession>A0A520XFJ2</accession>
<dbReference type="GO" id="GO:0008080">
    <property type="term" value="F:N-acetyltransferase activity"/>
    <property type="evidence" value="ECO:0007669"/>
    <property type="project" value="InterPro"/>
</dbReference>
<dbReference type="PANTHER" id="PTHR43420:SF44">
    <property type="entry name" value="ACETYLTRANSFERASE YPEA"/>
    <property type="match status" value="1"/>
</dbReference>
<evidence type="ECO:0000256" key="1">
    <source>
        <dbReference type="ARBA" id="ARBA00005395"/>
    </source>
</evidence>
<dbReference type="Gene3D" id="3.40.630.30">
    <property type="match status" value="1"/>
</dbReference>
<dbReference type="AlphaFoldDB" id="A0A520XFJ2"/>
<feature type="domain" description="N-acetyltransferase" evidence="5">
    <location>
        <begin position="52"/>
        <end position="193"/>
    </location>
</feature>
<dbReference type="Proteomes" id="UP000322454">
    <property type="component" value="Unassembled WGS sequence"/>
</dbReference>
<evidence type="ECO:0000256" key="4">
    <source>
        <dbReference type="ARBA" id="ARBA00023315"/>
    </source>
</evidence>
<comment type="caution">
    <text evidence="6">The sequence shown here is derived from an EMBL/GenBank/DDBJ whole genome shotgun (WGS) entry which is preliminary data.</text>
</comment>
<dbReference type="Pfam" id="PF00583">
    <property type="entry name" value="Acetyltransf_1"/>
    <property type="match status" value="1"/>
</dbReference>
<dbReference type="PROSITE" id="PS51186">
    <property type="entry name" value="GNAT"/>
    <property type="match status" value="1"/>
</dbReference>
<name>A0A520XFJ2_9DELT</name>
<dbReference type="InterPro" id="IPR000182">
    <property type="entry name" value="GNAT_dom"/>
</dbReference>
<gene>
    <name evidence="6" type="primary">rimI</name>
    <name evidence="6" type="ORF">EVJ48_03240</name>
</gene>
<dbReference type="PANTHER" id="PTHR43420">
    <property type="entry name" value="ACETYLTRANSFERASE"/>
    <property type="match status" value="1"/>
</dbReference>
<dbReference type="InterPro" id="IPR006464">
    <property type="entry name" value="AcTrfase_RimI/Ard1"/>
</dbReference>
<evidence type="ECO:0000259" key="5">
    <source>
        <dbReference type="PROSITE" id="PS51186"/>
    </source>
</evidence>
<evidence type="ECO:0000313" key="6">
    <source>
        <dbReference type="EMBL" id="RZV39948.1"/>
    </source>
</evidence>
<evidence type="ECO:0000256" key="3">
    <source>
        <dbReference type="ARBA" id="ARBA00022679"/>
    </source>
</evidence>
<evidence type="ECO:0000256" key="2">
    <source>
        <dbReference type="ARBA" id="ARBA00022490"/>
    </source>
</evidence>
<dbReference type="NCBIfam" id="TIGR01575">
    <property type="entry name" value="rimI"/>
    <property type="match status" value="1"/>
</dbReference>
<sequence>MKINFLDLKELKRSSSANNDENDILAEYLIGRMFDIHMQSSQTIWNRTMFDEELKREGSGFLICYSDSGSADGGDKRLALKKFTEKDIEPALKIGLQSLIVGFFIYYNVIDEMHILDITVSKEMQSKGIGSLMLSRVIKKNSEAGIKHFFLEVRTSNIAAINLYKKFGFKIFMLRKNYYEDDGEDALCMVKES</sequence>
<dbReference type="SUPFAM" id="SSF55729">
    <property type="entry name" value="Acyl-CoA N-acyltransferases (Nat)"/>
    <property type="match status" value="1"/>
</dbReference>
<protein>
    <submittedName>
        <fullName evidence="6">Ribosomal-protein-alanine N-acetyltransferase</fullName>
    </submittedName>
</protein>
<organism evidence="6 7">
    <name type="scientific">Candidatus Acidulodesulfobacterium acidiphilum</name>
    <dbReference type="NCBI Taxonomy" id="2597224"/>
    <lineage>
        <taxon>Bacteria</taxon>
        <taxon>Deltaproteobacteria</taxon>
        <taxon>Candidatus Acidulodesulfobacterales</taxon>
        <taxon>Candidatus Acidulodesulfobacterium</taxon>
    </lineage>
</organism>
<evidence type="ECO:0000313" key="7">
    <source>
        <dbReference type="Proteomes" id="UP000322454"/>
    </source>
</evidence>
<dbReference type="InterPro" id="IPR050680">
    <property type="entry name" value="YpeA/RimI_acetyltransf"/>
</dbReference>
<keyword evidence="4" id="KW-0012">Acyltransferase</keyword>
<reference evidence="6 7" key="1">
    <citation type="submission" date="2019-01" db="EMBL/GenBank/DDBJ databases">
        <title>Insights into ecological role of a new deltaproteobacterial order Candidatus Sinidesulfobacterales (Sva0485) by metagenomics and metatranscriptomics.</title>
        <authorList>
            <person name="Tan S."/>
            <person name="Liu J."/>
            <person name="Fang Y."/>
            <person name="Hedlund B."/>
            <person name="Lian Z.-H."/>
            <person name="Huang L.-Y."/>
            <person name="Li J.-T."/>
            <person name="Huang L.-N."/>
            <person name="Li W.-J."/>
            <person name="Jiang H.-C."/>
            <person name="Dong H.-L."/>
            <person name="Shu W.-S."/>
        </authorList>
    </citation>
    <scope>NUCLEOTIDE SEQUENCE [LARGE SCALE GENOMIC DNA]</scope>
    <source>
        <strain evidence="6">AP4</strain>
    </source>
</reference>
<proteinExistence type="inferred from homology"/>
<dbReference type="InterPro" id="IPR016181">
    <property type="entry name" value="Acyl_CoA_acyltransferase"/>
</dbReference>